<dbReference type="OrthoDB" id="3387628at2"/>
<evidence type="ECO:0000313" key="3">
    <source>
        <dbReference type="Proteomes" id="UP000281955"/>
    </source>
</evidence>
<dbReference type="SUPFAM" id="SSF140453">
    <property type="entry name" value="EsxAB dimer-like"/>
    <property type="match status" value="1"/>
</dbReference>
<accession>A0A420XN07</accession>
<gene>
    <name evidence="2" type="ORF">CLV35_2909</name>
</gene>
<reference evidence="2 3" key="1">
    <citation type="submission" date="2018-10" db="EMBL/GenBank/DDBJ databases">
        <title>Genomic Encyclopedia of Archaeal and Bacterial Type Strains, Phase II (KMG-II): from individual species to whole genera.</title>
        <authorList>
            <person name="Goeker M."/>
        </authorList>
    </citation>
    <scope>NUCLEOTIDE SEQUENCE [LARGE SCALE GENOMIC DNA]</scope>
    <source>
        <strain evidence="2 3">RP-AC37</strain>
    </source>
</reference>
<dbReference type="InterPro" id="IPR010310">
    <property type="entry name" value="T7SS_ESAT-6-like"/>
</dbReference>
<dbReference type="RefSeq" id="WP_121194170.1">
    <property type="nucleotide sequence ID" value="NZ_RBWV01000013.1"/>
</dbReference>
<dbReference type="EMBL" id="RBWV01000013">
    <property type="protein sequence ID" value="RKS72661.1"/>
    <property type="molecule type" value="Genomic_DNA"/>
</dbReference>
<name>A0A420XN07_9ACTN</name>
<dbReference type="InParanoid" id="A0A420XN07"/>
<dbReference type="Gene3D" id="1.10.287.1060">
    <property type="entry name" value="ESAT-6-like"/>
    <property type="match status" value="1"/>
</dbReference>
<dbReference type="InterPro" id="IPR036689">
    <property type="entry name" value="ESAT-6-like_sf"/>
</dbReference>
<dbReference type="Pfam" id="PF06013">
    <property type="entry name" value="WXG100"/>
    <property type="match status" value="1"/>
</dbReference>
<protein>
    <recommendedName>
        <fullName evidence="1">ESAT-6-like protein</fullName>
    </recommendedName>
</protein>
<comment type="caution">
    <text evidence="2">The sequence shown here is derived from an EMBL/GenBank/DDBJ whole genome shotgun (WGS) entry which is preliminary data.</text>
</comment>
<evidence type="ECO:0000313" key="2">
    <source>
        <dbReference type="EMBL" id="RKS72661.1"/>
    </source>
</evidence>
<keyword evidence="3" id="KW-1185">Reference proteome</keyword>
<organism evidence="2 3">
    <name type="scientific">Motilibacter peucedani</name>
    <dbReference type="NCBI Taxonomy" id="598650"/>
    <lineage>
        <taxon>Bacteria</taxon>
        <taxon>Bacillati</taxon>
        <taxon>Actinomycetota</taxon>
        <taxon>Actinomycetes</taxon>
        <taxon>Motilibacterales</taxon>
        <taxon>Motilibacteraceae</taxon>
        <taxon>Motilibacter</taxon>
    </lineage>
</organism>
<comment type="similarity">
    <text evidence="1">Belongs to the WXG100 family.</text>
</comment>
<dbReference type="Proteomes" id="UP000281955">
    <property type="component" value="Unassembled WGS sequence"/>
</dbReference>
<dbReference type="AlphaFoldDB" id="A0A420XN07"/>
<sequence length="95" mass="10006">MSEILVTFSAIQGAEGDVAATSQNINGQLDDLKSYLAPMVSTWTGAASENYQAKQKQWDEAAAELNAILAQIGKALGDAGQEFQAAENSNASIWA</sequence>
<dbReference type="NCBIfam" id="TIGR03930">
    <property type="entry name" value="WXG100_ESAT6"/>
    <property type="match status" value="1"/>
</dbReference>
<dbReference type="FunCoup" id="A0A420XN07">
    <property type="interactions" value="1"/>
</dbReference>
<evidence type="ECO:0000256" key="1">
    <source>
        <dbReference type="RuleBase" id="RU362001"/>
    </source>
</evidence>
<proteinExistence type="inferred from homology"/>